<dbReference type="InterPro" id="IPR035919">
    <property type="entry name" value="EAL_sf"/>
</dbReference>
<evidence type="ECO:0000259" key="1">
    <source>
        <dbReference type="PROSITE" id="PS50883"/>
    </source>
</evidence>
<sequence length="396" mass="42687">MTVTSVEARAQVETLLATARQALGVTATFLSRMDGQTQRLEQVDSSVPLLFQEGYTQRQDRTLCQAVLDGDLPAVMPDLRKHPLAMTLPAAKFPRLRSYISVPVVLSDGSLYGTFCGAGLTADRGLSSRDKALMDVLARAAAMVLEPELREQERRDGLLSRFDPLMADGGPRILLQPIVALADGRRTGAEALSRFPVEWGTPPDVAFEQAHSVGVGDRLELLALRRAAGLLDSVDGYVSLNVSPSTLITPECRALLHGLPVERVLLELTEHDAVQDYDTVRSVLEPLRRKGLRLAIDDVGAGFSSLRHIVLTSPDVLKLDRSIIDGIAGDTVLRTLVASLVTFAHACSATLVAEGIERAEDAVVLRELGVDSGQGWYFGRPVEPAELAAVRTVVAA</sequence>
<dbReference type="InterPro" id="IPR001633">
    <property type="entry name" value="EAL_dom"/>
</dbReference>
<dbReference type="PANTHER" id="PTHR33121:SF76">
    <property type="entry name" value="SIGNALING PROTEIN"/>
    <property type="match status" value="1"/>
</dbReference>
<dbReference type="PANTHER" id="PTHR33121">
    <property type="entry name" value="CYCLIC DI-GMP PHOSPHODIESTERASE PDEF"/>
    <property type="match status" value="1"/>
</dbReference>
<dbReference type="GO" id="GO:0071111">
    <property type="term" value="F:cyclic-guanylate-specific phosphodiesterase activity"/>
    <property type="evidence" value="ECO:0007669"/>
    <property type="project" value="InterPro"/>
</dbReference>
<dbReference type="CDD" id="cd01948">
    <property type="entry name" value="EAL"/>
    <property type="match status" value="1"/>
</dbReference>
<dbReference type="Gene3D" id="3.30.450.40">
    <property type="match status" value="1"/>
</dbReference>
<gene>
    <name evidence="2" type="ORF">EV189_0042</name>
</gene>
<comment type="caution">
    <text evidence="2">The sequence shown here is derived from an EMBL/GenBank/DDBJ whole genome shotgun (WGS) entry which is preliminary data.</text>
</comment>
<accession>A0A4Q7NUE9</accession>
<dbReference type="SMART" id="SM00052">
    <property type="entry name" value="EAL"/>
    <property type="match status" value="1"/>
</dbReference>
<dbReference type="RefSeq" id="WP_231115931.1">
    <property type="nucleotide sequence ID" value="NZ_SGXD01000001.1"/>
</dbReference>
<name>A0A4Q7NUE9_9ACTN</name>
<dbReference type="SUPFAM" id="SSF55781">
    <property type="entry name" value="GAF domain-like"/>
    <property type="match status" value="1"/>
</dbReference>
<dbReference type="InterPro" id="IPR029016">
    <property type="entry name" value="GAF-like_dom_sf"/>
</dbReference>
<dbReference type="SUPFAM" id="SSF141868">
    <property type="entry name" value="EAL domain-like"/>
    <property type="match status" value="1"/>
</dbReference>
<evidence type="ECO:0000313" key="2">
    <source>
        <dbReference type="EMBL" id="RZS90813.1"/>
    </source>
</evidence>
<dbReference type="PROSITE" id="PS50883">
    <property type="entry name" value="EAL"/>
    <property type="match status" value="1"/>
</dbReference>
<proteinExistence type="predicted"/>
<dbReference type="InterPro" id="IPR050706">
    <property type="entry name" value="Cyclic-di-GMP_PDE-like"/>
</dbReference>
<dbReference type="Gene3D" id="3.20.20.450">
    <property type="entry name" value="EAL domain"/>
    <property type="match status" value="1"/>
</dbReference>
<keyword evidence="3" id="KW-1185">Reference proteome</keyword>
<dbReference type="SMART" id="SM00065">
    <property type="entry name" value="GAF"/>
    <property type="match status" value="1"/>
</dbReference>
<dbReference type="AlphaFoldDB" id="A0A4Q7NUE9"/>
<dbReference type="Pfam" id="PF00563">
    <property type="entry name" value="EAL"/>
    <property type="match status" value="1"/>
</dbReference>
<dbReference type="Proteomes" id="UP000293638">
    <property type="component" value="Unassembled WGS sequence"/>
</dbReference>
<dbReference type="InterPro" id="IPR003018">
    <property type="entry name" value="GAF"/>
</dbReference>
<protein>
    <submittedName>
        <fullName evidence="2">EAL domain-containing protein (Putative c-di-GMP-specific phosphodiesterase class I)</fullName>
    </submittedName>
</protein>
<organism evidence="2 3">
    <name type="scientific">Motilibacter rhizosphaerae</name>
    <dbReference type="NCBI Taxonomy" id="598652"/>
    <lineage>
        <taxon>Bacteria</taxon>
        <taxon>Bacillati</taxon>
        <taxon>Actinomycetota</taxon>
        <taxon>Actinomycetes</taxon>
        <taxon>Motilibacterales</taxon>
        <taxon>Motilibacteraceae</taxon>
        <taxon>Motilibacter</taxon>
    </lineage>
</organism>
<feature type="domain" description="EAL" evidence="1">
    <location>
        <begin position="155"/>
        <end position="395"/>
    </location>
</feature>
<dbReference type="Pfam" id="PF01590">
    <property type="entry name" value="GAF"/>
    <property type="match status" value="1"/>
</dbReference>
<reference evidence="2 3" key="1">
    <citation type="submission" date="2019-02" db="EMBL/GenBank/DDBJ databases">
        <title>Genomic Encyclopedia of Type Strains, Phase IV (KMG-IV): sequencing the most valuable type-strain genomes for metagenomic binning, comparative biology and taxonomic classification.</title>
        <authorList>
            <person name="Goeker M."/>
        </authorList>
    </citation>
    <scope>NUCLEOTIDE SEQUENCE [LARGE SCALE GENOMIC DNA]</scope>
    <source>
        <strain evidence="2 3">DSM 45622</strain>
    </source>
</reference>
<dbReference type="EMBL" id="SGXD01000001">
    <property type="protein sequence ID" value="RZS90813.1"/>
    <property type="molecule type" value="Genomic_DNA"/>
</dbReference>
<evidence type="ECO:0000313" key="3">
    <source>
        <dbReference type="Proteomes" id="UP000293638"/>
    </source>
</evidence>